<evidence type="ECO:0000256" key="1">
    <source>
        <dbReference type="SAM" id="Phobius"/>
    </source>
</evidence>
<feature type="transmembrane region" description="Helical" evidence="1">
    <location>
        <begin position="43"/>
        <end position="69"/>
    </location>
</feature>
<dbReference type="RefSeq" id="WP_183476521.1">
    <property type="nucleotide sequence ID" value="NZ_JACIFO010000002.1"/>
</dbReference>
<gene>
    <name evidence="2" type="ORF">GGR32_000714</name>
</gene>
<evidence type="ECO:0008006" key="4">
    <source>
        <dbReference type="Google" id="ProtNLM"/>
    </source>
</evidence>
<evidence type="ECO:0000313" key="3">
    <source>
        <dbReference type="Proteomes" id="UP000553034"/>
    </source>
</evidence>
<keyword evidence="3" id="KW-1185">Reference proteome</keyword>
<proteinExistence type="predicted"/>
<sequence length="132" mass="15113">MAFNHLNNNFKDLNEHTQNYIESLLAYYKLDIFKKTSQSAAMLVKLLCIGSLFLFFLAFTAFAFAFLIGAALDSYSAGFFIISGVFLLITILIYIFRKQLVDKVILKRFSTLFFDNEEPIENIIKGSITPKE</sequence>
<keyword evidence="1" id="KW-1133">Transmembrane helix</keyword>
<dbReference type="AlphaFoldDB" id="A0A840EN93"/>
<name>A0A840EN93_9FLAO</name>
<reference evidence="2 3" key="1">
    <citation type="submission" date="2020-08" db="EMBL/GenBank/DDBJ databases">
        <title>Genomic Encyclopedia of Type Strains, Phase IV (KMG-IV): sequencing the most valuable type-strain genomes for metagenomic binning, comparative biology and taxonomic classification.</title>
        <authorList>
            <person name="Goeker M."/>
        </authorList>
    </citation>
    <scope>NUCLEOTIDE SEQUENCE [LARGE SCALE GENOMIC DNA]</scope>
    <source>
        <strain evidence="2 3">DSM 29568</strain>
    </source>
</reference>
<comment type="caution">
    <text evidence="2">The sequence shown here is derived from an EMBL/GenBank/DDBJ whole genome shotgun (WGS) entry which is preliminary data.</text>
</comment>
<keyword evidence="1" id="KW-0472">Membrane</keyword>
<organism evidence="2 3">
    <name type="scientific">Mesonia hippocampi</name>
    <dbReference type="NCBI Taxonomy" id="1628250"/>
    <lineage>
        <taxon>Bacteria</taxon>
        <taxon>Pseudomonadati</taxon>
        <taxon>Bacteroidota</taxon>
        <taxon>Flavobacteriia</taxon>
        <taxon>Flavobacteriales</taxon>
        <taxon>Flavobacteriaceae</taxon>
        <taxon>Mesonia</taxon>
    </lineage>
</organism>
<accession>A0A840EN93</accession>
<protein>
    <recommendedName>
        <fullName evidence="4">Phage holin family protein</fullName>
    </recommendedName>
</protein>
<feature type="transmembrane region" description="Helical" evidence="1">
    <location>
        <begin position="75"/>
        <end position="96"/>
    </location>
</feature>
<dbReference type="Proteomes" id="UP000553034">
    <property type="component" value="Unassembled WGS sequence"/>
</dbReference>
<keyword evidence="1" id="KW-0812">Transmembrane</keyword>
<dbReference type="EMBL" id="JACIFO010000002">
    <property type="protein sequence ID" value="MBB4118440.1"/>
    <property type="molecule type" value="Genomic_DNA"/>
</dbReference>
<evidence type="ECO:0000313" key="2">
    <source>
        <dbReference type="EMBL" id="MBB4118440.1"/>
    </source>
</evidence>